<dbReference type="eggNOG" id="COG0583">
    <property type="taxonomic scope" value="Bacteria"/>
</dbReference>
<keyword evidence="2" id="KW-0805">Transcription regulation</keyword>
<protein>
    <submittedName>
        <fullName evidence="6">LysR family transcriptional regulator</fullName>
    </submittedName>
</protein>
<keyword evidence="4" id="KW-0804">Transcription</keyword>
<dbReference type="PANTHER" id="PTHR30346">
    <property type="entry name" value="TRANSCRIPTIONAL DUAL REGULATOR HCAR-RELATED"/>
    <property type="match status" value="1"/>
</dbReference>
<dbReference type="Pfam" id="PF00126">
    <property type="entry name" value="HTH_1"/>
    <property type="match status" value="1"/>
</dbReference>
<dbReference type="EMBL" id="CCSF01000001">
    <property type="protein sequence ID" value="CDZ94122.1"/>
    <property type="molecule type" value="Genomic_DNA"/>
</dbReference>
<evidence type="ECO:0000313" key="7">
    <source>
        <dbReference type="Proteomes" id="UP000053902"/>
    </source>
</evidence>
<dbReference type="InterPro" id="IPR000847">
    <property type="entry name" value="LysR_HTH_N"/>
</dbReference>
<organism evidence="6 7">
    <name type="scientific">Pseudomonas saudiphocaensis</name>
    <dbReference type="NCBI Taxonomy" id="1499686"/>
    <lineage>
        <taxon>Bacteria</taxon>
        <taxon>Pseudomonadati</taxon>
        <taxon>Pseudomonadota</taxon>
        <taxon>Gammaproteobacteria</taxon>
        <taxon>Pseudomonadales</taxon>
        <taxon>Pseudomonadaceae</taxon>
        <taxon>Pseudomonas</taxon>
    </lineage>
</organism>
<dbReference type="RefSeq" id="WP_037023251.1">
    <property type="nucleotide sequence ID" value="NZ_CCSF01000001.1"/>
</dbReference>
<feature type="domain" description="HTH lysR-type" evidence="5">
    <location>
        <begin position="1"/>
        <end position="57"/>
    </location>
</feature>
<evidence type="ECO:0000259" key="5">
    <source>
        <dbReference type="PROSITE" id="PS50931"/>
    </source>
</evidence>
<keyword evidence="3" id="KW-0238">DNA-binding</keyword>
<dbReference type="GO" id="GO:0003677">
    <property type="term" value="F:DNA binding"/>
    <property type="evidence" value="ECO:0007669"/>
    <property type="project" value="UniProtKB-KW"/>
</dbReference>
<sequence>MELRHLRYFKVLAETLNFTRAAEILHIAQPPLSRQISQLEEELGTPLVVRERPIRLTEAGSFFYKQICSQLHQLEATIDSTRRIGQSQKYCLGIGFAPSTLYTSLPLLIRELRQDRSLELILSEMTTLEQVEALKNGRIDIGFGRIRIDDPAIEQEVLSQDPLVAVLPKGHALVGQPVRLEQLGTEEFVLYPAQPRPSYADHVLGLFAHHGMSLKVSQWANELQTAIGLVAAGVGVTLVPASVQQQHRTDIEYVRLLDTRACSPMIFSRRAGDVSALVTRCRKFLDEA</sequence>
<dbReference type="OrthoDB" id="5289754at2"/>
<dbReference type="GO" id="GO:0003700">
    <property type="term" value="F:DNA-binding transcription factor activity"/>
    <property type="evidence" value="ECO:0007669"/>
    <property type="project" value="InterPro"/>
</dbReference>
<dbReference type="FunFam" id="1.10.10.10:FF:000001">
    <property type="entry name" value="LysR family transcriptional regulator"/>
    <property type="match status" value="1"/>
</dbReference>
<dbReference type="GO" id="GO:0032993">
    <property type="term" value="C:protein-DNA complex"/>
    <property type="evidence" value="ECO:0007669"/>
    <property type="project" value="TreeGrafter"/>
</dbReference>
<keyword evidence="7" id="KW-1185">Reference proteome</keyword>
<dbReference type="AlphaFoldDB" id="A0A078LUY8"/>
<dbReference type="InterPro" id="IPR036390">
    <property type="entry name" value="WH_DNA-bd_sf"/>
</dbReference>
<reference evidence="6 7" key="1">
    <citation type="submission" date="2014-07" db="EMBL/GenBank/DDBJ databases">
        <authorList>
            <person name="Urmite Genomes Urmite Genomes"/>
        </authorList>
    </citation>
    <scope>NUCLEOTIDE SEQUENCE [LARGE SCALE GENOMIC DNA]</scope>
    <source>
        <strain evidence="6 7">20_BN</strain>
    </source>
</reference>
<dbReference type="HOGENOM" id="CLU_039613_6_4_6"/>
<dbReference type="Pfam" id="PF03466">
    <property type="entry name" value="LysR_substrate"/>
    <property type="match status" value="1"/>
</dbReference>
<evidence type="ECO:0000256" key="3">
    <source>
        <dbReference type="ARBA" id="ARBA00023125"/>
    </source>
</evidence>
<dbReference type="InterPro" id="IPR036388">
    <property type="entry name" value="WH-like_DNA-bd_sf"/>
</dbReference>
<gene>
    <name evidence="6" type="ORF">BN1079_01433</name>
</gene>
<dbReference type="PANTHER" id="PTHR30346:SF17">
    <property type="entry name" value="LYSR FAMILY TRANSCRIPTIONAL REGULATOR"/>
    <property type="match status" value="1"/>
</dbReference>
<dbReference type="CDD" id="cd08445">
    <property type="entry name" value="PBP2_BenM_CatM_CatR"/>
    <property type="match status" value="1"/>
</dbReference>
<dbReference type="STRING" id="1499686.BN1079_01433"/>
<evidence type="ECO:0000256" key="2">
    <source>
        <dbReference type="ARBA" id="ARBA00023015"/>
    </source>
</evidence>
<dbReference type="Gene3D" id="1.10.10.10">
    <property type="entry name" value="Winged helix-like DNA-binding domain superfamily/Winged helix DNA-binding domain"/>
    <property type="match status" value="1"/>
</dbReference>
<dbReference type="InterPro" id="IPR005119">
    <property type="entry name" value="LysR_subst-bd"/>
</dbReference>
<dbReference type="Gene3D" id="3.40.190.10">
    <property type="entry name" value="Periplasmic binding protein-like II"/>
    <property type="match status" value="2"/>
</dbReference>
<dbReference type="Proteomes" id="UP000053902">
    <property type="component" value="Unassembled WGS sequence"/>
</dbReference>
<name>A0A078LUY8_9PSED</name>
<accession>A0A078LUY8</accession>
<evidence type="ECO:0000313" key="6">
    <source>
        <dbReference type="EMBL" id="CDZ94122.1"/>
    </source>
</evidence>
<dbReference type="SUPFAM" id="SSF53850">
    <property type="entry name" value="Periplasmic binding protein-like II"/>
    <property type="match status" value="1"/>
</dbReference>
<dbReference type="PROSITE" id="PS50931">
    <property type="entry name" value="HTH_LYSR"/>
    <property type="match status" value="1"/>
</dbReference>
<comment type="similarity">
    <text evidence="1">Belongs to the LysR transcriptional regulatory family.</text>
</comment>
<dbReference type="SUPFAM" id="SSF46785">
    <property type="entry name" value="Winged helix' DNA-binding domain"/>
    <property type="match status" value="1"/>
</dbReference>
<evidence type="ECO:0000256" key="4">
    <source>
        <dbReference type="ARBA" id="ARBA00023163"/>
    </source>
</evidence>
<proteinExistence type="inferred from homology"/>
<dbReference type="PRINTS" id="PR00039">
    <property type="entry name" value="HTHLYSR"/>
</dbReference>
<evidence type="ECO:0000256" key="1">
    <source>
        <dbReference type="ARBA" id="ARBA00009437"/>
    </source>
</evidence>